<dbReference type="RefSeq" id="WP_194076555.1">
    <property type="nucleotide sequence ID" value="NZ_CP061839.1"/>
</dbReference>
<sequence>MSFVQNMKQKAKEYGNRLVLPEGTEERTLKAARAIVDEKLVSELFLIGNDREIVAAAGKAGVKLDGITVIEPVKSEWLDSFSAAYYEKRKAKGMTEEQAKTEMSSALGFAAMMLVQNKADAMVAGAFNTTADVLRAGLKVIGTQAGMKTASSCFLMDTKNPDLGANGVFIFSDCAVIPSPSSEQLADIACSAAQSCKTFTGAEPIVAMLSFSTKGSGGDKDENILRVREAVKILKERKPDFIFDGEIQLDCAIVPSVMQKKAPDSPVKGMANTLIFPDLGAGNIGYKLVQRIAGAEALGPFLQGFAKPISDLSRGCSVDDIITTSAVTLVQAGKK</sequence>
<dbReference type="EMBL" id="CP061839">
    <property type="protein sequence ID" value="QOW61102.1"/>
    <property type="molecule type" value="Genomic_DNA"/>
</dbReference>
<organism evidence="10 11">
    <name type="scientific">Treponema pedis</name>
    <dbReference type="NCBI Taxonomy" id="409322"/>
    <lineage>
        <taxon>Bacteria</taxon>
        <taxon>Pseudomonadati</taxon>
        <taxon>Spirochaetota</taxon>
        <taxon>Spirochaetia</taxon>
        <taxon>Spirochaetales</taxon>
        <taxon>Treponemataceae</taxon>
        <taxon>Treponema</taxon>
    </lineage>
</organism>
<dbReference type="EC" id="2.3.1.8" evidence="4"/>
<dbReference type="InterPro" id="IPR042113">
    <property type="entry name" value="P_AcTrfase_dom1"/>
</dbReference>
<dbReference type="InterPro" id="IPR002505">
    <property type="entry name" value="PTA_PTB"/>
</dbReference>
<evidence type="ECO:0000256" key="2">
    <source>
        <dbReference type="ARBA" id="ARBA00004989"/>
    </source>
</evidence>
<evidence type="ECO:0000256" key="8">
    <source>
        <dbReference type="ARBA" id="ARBA00031108"/>
    </source>
</evidence>
<feature type="domain" description="Phosphate acetyl/butaryl transferase" evidence="9">
    <location>
        <begin position="2"/>
        <end position="328"/>
    </location>
</feature>
<dbReference type="InterPro" id="IPR012147">
    <property type="entry name" value="P_Ac_Bu_trans"/>
</dbReference>
<dbReference type="SUPFAM" id="SSF53659">
    <property type="entry name" value="Isocitrate/Isopropylmalate dehydrogenase-like"/>
    <property type="match status" value="1"/>
</dbReference>
<protein>
    <recommendedName>
        <fullName evidence="5">Phosphate acetyltransferase</fullName>
        <ecNumber evidence="4">2.3.1.8</ecNumber>
    </recommendedName>
    <alternativeName>
        <fullName evidence="8">Phosphotransacetylase</fullName>
    </alternativeName>
</protein>
<dbReference type="Proteomes" id="UP000593915">
    <property type="component" value="Chromosome"/>
</dbReference>
<evidence type="ECO:0000256" key="1">
    <source>
        <dbReference type="ARBA" id="ARBA00000705"/>
    </source>
</evidence>
<dbReference type="Gene3D" id="3.40.50.10950">
    <property type="match status" value="1"/>
</dbReference>
<comment type="pathway">
    <text evidence="2">Metabolic intermediate biosynthesis; acetyl-CoA biosynthesis; acetyl-CoA from acetate: step 2/2.</text>
</comment>
<dbReference type="Pfam" id="PF01515">
    <property type="entry name" value="PTA_PTB"/>
    <property type="match status" value="1"/>
</dbReference>
<dbReference type="PIRSF" id="PIRSF000428">
    <property type="entry name" value="P_Ac_trans"/>
    <property type="match status" value="1"/>
</dbReference>
<evidence type="ECO:0000256" key="6">
    <source>
        <dbReference type="ARBA" id="ARBA00022679"/>
    </source>
</evidence>
<evidence type="ECO:0000256" key="3">
    <source>
        <dbReference type="ARBA" id="ARBA00005656"/>
    </source>
</evidence>
<dbReference type="PANTHER" id="PTHR43356:SF3">
    <property type="entry name" value="PHOSPHATE ACETYLTRANSFERASE"/>
    <property type="match status" value="1"/>
</dbReference>
<name>A0A7S7AWN1_9SPIR</name>
<dbReference type="InterPro" id="IPR050500">
    <property type="entry name" value="Phos_Acetyltrans/Butyryltrans"/>
</dbReference>
<dbReference type="Gene3D" id="3.40.50.10750">
    <property type="entry name" value="Isocitrate/Isopropylmalate dehydrogenase-like"/>
    <property type="match status" value="1"/>
</dbReference>
<dbReference type="NCBIfam" id="TIGR00651">
    <property type="entry name" value="pta"/>
    <property type="match status" value="1"/>
</dbReference>
<comment type="catalytic activity">
    <reaction evidence="1">
        <text>acetyl-CoA + phosphate = acetyl phosphate + CoA</text>
        <dbReference type="Rhea" id="RHEA:19521"/>
        <dbReference type="ChEBI" id="CHEBI:22191"/>
        <dbReference type="ChEBI" id="CHEBI:43474"/>
        <dbReference type="ChEBI" id="CHEBI:57287"/>
        <dbReference type="ChEBI" id="CHEBI:57288"/>
        <dbReference type="EC" id="2.3.1.8"/>
    </reaction>
</comment>
<evidence type="ECO:0000259" key="9">
    <source>
        <dbReference type="Pfam" id="PF01515"/>
    </source>
</evidence>
<gene>
    <name evidence="10" type="primary">pta</name>
    <name evidence="10" type="ORF">IFE08_01420</name>
</gene>
<proteinExistence type="inferred from homology"/>
<reference evidence="10 11" key="1">
    <citation type="submission" date="2020-09" db="EMBL/GenBank/DDBJ databases">
        <title>Characterization of Treponema spp. from bovine digital dermatitis in Korea.</title>
        <authorList>
            <person name="Espiritu H.M."/>
            <person name="Cho Y.I."/>
            <person name="Mamuad L."/>
        </authorList>
    </citation>
    <scope>NUCLEOTIDE SEQUENCE [LARGE SCALE GENOMIC DNA]</scope>
    <source>
        <strain evidence="10 11">KS1</strain>
    </source>
</reference>
<dbReference type="InterPro" id="IPR042112">
    <property type="entry name" value="P_AcTrfase_dom2"/>
</dbReference>
<accession>A0A7S7AWN1</accession>
<dbReference type="PANTHER" id="PTHR43356">
    <property type="entry name" value="PHOSPHATE ACETYLTRANSFERASE"/>
    <property type="match status" value="1"/>
</dbReference>
<keyword evidence="7 10" id="KW-0012">Acyltransferase</keyword>
<dbReference type="AlphaFoldDB" id="A0A7S7AWN1"/>
<evidence type="ECO:0000313" key="10">
    <source>
        <dbReference type="EMBL" id="QOW61102.1"/>
    </source>
</evidence>
<evidence type="ECO:0000256" key="7">
    <source>
        <dbReference type="ARBA" id="ARBA00023315"/>
    </source>
</evidence>
<keyword evidence="6 10" id="KW-0808">Transferase</keyword>
<dbReference type="GO" id="GO:0008959">
    <property type="term" value="F:phosphate acetyltransferase activity"/>
    <property type="evidence" value="ECO:0007669"/>
    <property type="project" value="UniProtKB-EC"/>
</dbReference>
<dbReference type="InterPro" id="IPR004614">
    <property type="entry name" value="P_AcTrfase"/>
</dbReference>
<evidence type="ECO:0000256" key="5">
    <source>
        <dbReference type="ARBA" id="ARBA00021528"/>
    </source>
</evidence>
<evidence type="ECO:0000256" key="4">
    <source>
        <dbReference type="ARBA" id="ARBA00012707"/>
    </source>
</evidence>
<dbReference type="NCBIfam" id="NF007233">
    <property type="entry name" value="PRK09653.1"/>
    <property type="match status" value="1"/>
</dbReference>
<comment type="similarity">
    <text evidence="3">Belongs to the phosphate acetyltransferase and butyryltransferase family.</text>
</comment>
<evidence type="ECO:0000313" key="11">
    <source>
        <dbReference type="Proteomes" id="UP000593915"/>
    </source>
</evidence>